<dbReference type="GO" id="GO:0017177">
    <property type="term" value="C:glucosidase II complex"/>
    <property type="evidence" value="ECO:0007669"/>
    <property type="project" value="TreeGrafter"/>
</dbReference>
<evidence type="ECO:0000313" key="4">
    <source>
        <dbReference type="RefSeq" id="XP_011643101.1"/>
    </source>
</evidence>
<dbReference type="PANTHER" id="PTHR12630">
    <property type="entry name" value="N-LINKED OLIGOSACCHARIDE PROCESSING"/>
    <property type="match status" value="1"/>
</dbReference>
<keyword evidence="1" id="KW-0472">Membrane</keyword>
<dbReference type="Pfam" id="PF12999">
    <property type="entry name" value="PRKCSH-like"/>
    <property type="match status" value="1"/>
</dbReference>
<dbReference type="Proteomes" id="UP000504615">
    <property type="component" value="Unplaced"/>
</dbReference>
<dbReference type="GO" id="GO:0006491">
    <property type="term" value="P:N-glycan processing"/>
    <property type="evidence" value="ECO:0007669"/>
    <property type="project" value="TreeGrafter"/>
</dbReference>
<evidence type="ECO:0000313" key="3">
    <source>
        <dbReference type="Proteomes" id="UP000504615"/>
    </source>
</evidence>
<sequence>MRTEVSWKRRLLRQKLKYALVCVFVVAVVFVLHQLSYFKELNREPMGKLISGSVQDTHRLVIGKRSSKWEQPHHSKLIRDKNGRTVSLRGTRDQDIAKYLPNVNGKFVCFISRKEVDFVRVNDNYCDCPVDGSDEPGTNACNNGFFYCETSSSSRKSAAKIPSYKVNDGYCDCCDGSDEWTEAAILYELNKLGVTFHGPKCPNKC</sequence>
<proteinExistence type="predicted"/>
<accession>A0A6I9WMY9</accession>
<dbReference type="KEGG" id="pbar:105430956"/>
<reference evidence="4" key="1">
    <citation type="submission" date="2025-08" db="UniProtKB">
        <authorList>
            <consortium name="RefSeq"/>
        </authorList>
    </citation>
    <scope>IDENTIFICATION</scope>
</reference>
<feature type="transmembrane region" description="Helical" evidence="1">
    <location>
        <begin position="18"/>
        <end position="38"/>
    </location>
</feature>
<dbReference type="AlphaFoldDB" id="A0A6I9WMY9"/>
<keyword evidence="1" id="KW-1133">Transmembrane helix</keyword>
<protein>
    <submittedName>
        <fullName evidence="4">Uncharacterized protein LOC105430956</fullName>
    </submittedName>
</protein>
<dbReference type="InterPro" id="IPR039794">
    <property type="entry name" value="Gtb1-like"/>
</dbReference>
<dbReference type="RefSeq" id="XP_011643101.1">
    <property type="nucleotide sequence ID" value="XM_011644799.1"/>
</dbReference>
<dbReference type="OrthoDB" id="28322at2759"/>
<dbReference type="InterPro" id="IPR028146">
    <property type="entry name" value="PRKCSH_N"/>
</dbReference>
<dbReference type="PANTHER" id="PTHR12630:SF1">
    <property type="entry name" value="GLUCOSIDASE 2 SUBUNIT BETA"/>
    <property type="match status" value="1"/>
</dbReference>
<gene>
    <name evidence="4" type="primary">LOC105430956</name>
</gene>
<evidence type="ECO:0000259" key="2">
    <source>
        <dbReference type="Pfam" id="PF12999"/>
    </source>
</evidence>
<feature type="domain" description="Glucosidase II beta subunit N-terminal" evidence="2">
    <location>
        <begin position="85"/>
        <end position="180"/>
    </location>
</feature>
<keyword evidence="1" id="KW-0812">Transmembrane</keyword>
<evidence type="ECO:0000256" key="1">
    <source>
        <dbReference type="SAM" id="Phobius"/>
    </source>
</evidence>
<organism evidence="3 4">
    <name type="scientific">Pogonomyrmex barbatus</name>
    <name type="common">red harvester ant</name>
    <dbReference type="NCBI Taxonomy" id="144034"/>
    <lineage>
        <taxon>Eukaryota</taxon>
        <taxon>Metazoa</taxon>
        <taxon>Ecdysozoa</taxon>
        <taxon>Arthropoda</taxon>
        <taxon>Hexapoda</taxon>
        <taxon>Insecta</taxon>
        <taxon>Pterygota</taxon>
        <taxon>Neoptera</taxon>
        <taxon>Endopterygota</taxon>
        <taxon>Hymenoptera</taxon>
        <taxon>Apocrita</taxon>
        <taxon>Aculeata</taxon>
        <taxon>Formicoidea</taxon>
        <taxon>Formicidae</taxon>
        <taxon>Myrmicinae</taxon>
        <taxon>Pogonomyrmex</taxon>
    </lineage>
</organism>
<name>A0A6I9WMY9_9HYME</name>
<dbReference type="GeneID" id="105430956"/>
<keyword evidence="3" id="KW-1185">Reference proteome</keyword>